<organism evidence="2 3">
    <name type="scientific">Bos mutus</name>
    <name type="common">wild yak</name>
    <dbReference type="NCBI Taxonomy" id="72004"/>
    <lineage>
        <taxon>Eukaryota</taxon>
        <taxon>Metazoa</taxon>
        <taxon>Chordata</taxon>
        <taxon>Craniata</taxon>
        <taxon>Vertebrata</taxon>
        <taxon>Euteleostomi</taxon>
        <taxon>Mammalia</taxon>
        <taxon>Eutheria</taxon>
        <taxon>Laurasiatheria</taxon>
        <taxon>Artiodactyla</taxon>
        <taxon>Ruminantia</taxon>
        <taxon>Pecora</taxon>
        <taxon>Bovidae</taxon>
        <taxon>Bovinae</taxon>
        <taxon>Bos</taxon>
    </lineage>
</organism>
<comment type="caution">
    <text evidence="2">The sequence shown here is derived from an EMBL/GenBank/DDBJ whole genome shotgun (WGS) entry which is preliminary data.</text>
</comment>
<reference evidence="2" key="1">
    <citation type="submission" date="2019-10" db="EMBL/GenBank/DDBJ databases">
        <title>The sequence and de novo assembly of the wild yak genome.</title>
        <authorList>
            <person name="Liu Y."/>
        </authorList>
    </citation>
    <scope>NUCLEOTIDE SEQUENCE [LARGE SCALE GENOMIC DNA]</scope>
    <source>
        <strain evidence="2">WY2019</strain>
    </source>
</reference>
<evidence type="ECO:0000313" key="3">
    <source>
        <dbReference type="Proteomes" id="UP000322234"/>
    </source>
</evidence>
<evidence type="ECO:0000313" key="2">
    <source>
        <dbReference type="EMBL" id="MXQ88102.1"/>
    </source>
</evidence>
<keyword evidence="3" id="KW-1185">Reference proteome</keyword>
<proteinExistence type="predicted"/>
<evidence type="ECO:0000256" key="1">
    <source>
        <dbReference type="SAM" id="MobiDB-lite"/>
    </source>
</evidence>
<sequence length="114" mass="13201">MGALVLLQMIRPLELEDSETPQQSQCQGHGTGPALKRQSKPPDLLLFSNFQLFPFGCYYRLFFLRFNWKSCQAKTSFQVMKVDARVAFQLPTWWCLRLIQKPGSTFSWSSPPVR</sequence>
<gene>
    <name evidence="2" type="ORF">E5288_WYG017173</name>
</gene>
<name>A0A6B0RFF2_9CETA</name>
<accession>A0A6B0RFF2</accession>
<protein>
    <submittedName>
        <fullName evidence="2">Uncharacterized protein</fullName>
    </submittedName>
</protein>
<dbReference type="EMBL" id="VBQZ03000044">
    <property type="protein sequence ID" value="MXQ88102.1"/>
    <property type="molecule type" value="Genomic_DNA"/>
</dbReference>
<dbReference type="AlphaFoldDB" id="A0A6B0RFF2"/>
<feature type="region of interest" description="Disordered" evidence="1">
    <location>
        <begin position="16"/>
        <end position="37"/>
    </location>
</feature>
<dbReference type="Proteomes" id="UP000322234">
    <property type="component" value="Unassembled WGS sequence"/>
</dbReference>